<gene>
    <name evidence="2" type="ORF">A2U01_0013374</name>
</gene>
<accession>A0A392MZP1</accession>
<dbReference type="EMBL" id="LXQA010022681">
    <property type="protein sequence ID" value="MCH92435.1"/>
    <property type="molecule type" value="Genomic_DNA"/>
</dbReference>
<evidence type="ECO:0000313" key="3">
    <source>
        <dbReference type="Proteomes" id="UP000265520"/>
    </source>
</evidence>
<dbReference type="AlphaFoldDB" id="A0A392MZP1"/>
<protein>
    <submittedName>
        <fullName evidence="2">Uncharacterized protein</fullName>
    </submittedName>
</protein>
<feature type="compositionally biased region" description="Acidic residues" evidence="1">
    <location>
        <begin position="83"/>
        <end position="94"/>
    </location>
</feature>
<reference evidence="2 3" key="1">
    <citation type="journal article" date="2018" name="Front. Plant Sci.">
        <title>Red Clover (Trifolium pratense) and Zigzag Clover (T. medium) - A Picture of Genomic Similarities and Differences.</title>
        <authorList>
            <person name="Dluhosova J."/>
            <person name="Istvanek J."/>
            <person name="Nedelnik J."/>
            <person name="Repkova J."/>
        </authorList>
    </citation>
    <scope>NUCLEOTIDE SEQUENCE [LARGE SCALE GENOMIC DNA]</scope>
    <source>
        <strain evidence="3">cv. 10/8</strain>
        <tissue evidence="2">Leaf</tissue>
    </source>
</reference>
<proteinExistence type="predicted"/>
<organism evidence="2 3">
    <name type="scientific">Trifolium medium</name>
    <dbReference type="NCBI Taxonomy" id="97028"/>
    <lineage>
        <taxon>Eukaryota</taxon>
        <taxon>Viridiplantae</taxon>
        <taxon>Streptophyta</taxon>
        <taxon>Embryophyta</taxon>
        <taxon>Tracheophyta</taxon>
        <taxon>Spermatophyta</taxon>
        <taxon>Magnoliopsida</taxon>
        <taxon>eudicotyledons</taxon>
        <taxon>Gunneridae</taxon>
        <taxon>Pentapetalae</taxon>
        <taxon>rosids</taxon>
        <taxon>fabids</taxon>
        <taxon>Fabales</taxon>
        <taxon>Fabaceae</taxon>
        <taxon>Papilionoideae</taxon>
        <taxon>50 kb inversion clade</taxon>
        <taxon>NPAAA clade</taxon>
        <taxon>Hologalegina</taxon>
        <taxon>IRL clade</taxon>
        <taxon>Trifolieae</taxon>
        <taxon>Trifolium</taxon>
    </lineage>
</organism>
<feature type="compositionally biased region" description="Basic and acidic residues" evidence="1">
    <location>
        <begin position="95"/>
        <end position="110"/>
    </location>
</feature>
<evidence type="ECO:0000313" key="2">
    <source>
        <dbReference type="EMBL" id="MCH92435.1"/>
    </source>
</evidence>
<feature type="region of interest" description="Disordered" evidence="1">
    <location>
        <begin position="83"/>
        <end position="110"/>
    </location>
</feature>
<comment type="caution">
    <text evidence="2">The sequence shown here is derived from an EMBL/GenBank/DDBJ whole genome shotgun (WGS) entry which is preliminary data.</text>
</comment>
<keyword evidence="3" id="KW-1185">Reference proteome</keyword>
<dbReference type="Proteomes" id="UP000265520">
    <property type="component" value="Unassembled WGS sequence"/>
</dbReference>
<name>A0A392MZP1_9FABA</name>
<evidence type="ECO:0000256" key="1">
    <source>
        <dbReference type="SAM" id="MobiDB-lite"/>
    </source>
</evidence>
<sequence length="172" mass="19093">MTPATDKPVTARNLTTRVELVDKIRKLGQDVFNGAKYGWDNTVAQLKIVNSEVELTTEGTGMLRKVVDGQIIIPEKYKQMEIEEEGDELEEEDNAKDGHEEGFEEGHGESDVFSERDLIREVDILGKSGGWARRSVPSPRLGPPIASWALSQGTTMLEPVVRLLLVEQSLCS</sequence>